<reference evidence="9 10" key="1">
    <citation type="submission" date="2016-10" db="EMBL/GenBank/DDBJ databases">
        <authorList>
            <person name="Varghese N."/>
            <person name="Submissions S."/>
        </authorList>
    </citation>
    <scope>NUCLEOTIDE SEQUENCE [LARGE SCALE GENOMIC DNA]</scope>
    <source>
        <strain evidence="9 10">DSM 16525</strain>
    </source>
</reference>
<keyword evidence="3" id="KW-0813">Transport</keyword>
<name>A0ABY1CNC2_MYXFU</name>
<evidence type="ECO:0000256" key="8">
    <source>
        <dbReference type="SAM" id="MobiDB-lite"/>
    </source>
</evidence>
<feature type="region of interest" description="Disordered" evidence="8">
    <location>
        <begin position="63"/>
        <end position="96"/>
    </location>
</feature>
<gene>
    <name evidence="9" type="ORF">SAMN05443572_107151</name>
</gene>
<keyword evidence="10" id="KW-1185">Reference proteome</keyword>
<evidence type="ECO:0000256" key="3">
    <source>
        <dbReference type="ARBA" id="ARBA00022448"/>
    </source>
</evidence>
<evidence type="ECO:0000256" key="5">
    <source>
        <dbReference type="ARBA" id="ARBA00022692"/>
    </source>
</evidence>
<accession>A0ABY1CNC2</accession>
<dbReference type="InterPro" id="IPR051906">
    <property type="entry name" value="TolC-like"/>
</dbReference>
<dbReference type="Proteomes" id="UP000183760">
    <property type="component" value="Unassembled WGS sequence"/>
</dbReference>
<keyword evidence="6" id="KW-0472">Membrane</keyword>
<feature type="compositionally biased region" description="Low complexity" evidence="8">
    <location>
        <begin position="63"/>
        <end position="85"/>
    </location>
</feature>
<dbReference type="EMBL" id="FOIB01000007">
    <property type="protein sequence ID" value="SEU25742.1"/>
    <property type="molecule type" value="Genomic_DNA"/>
</dbReference>
<comment type="caution">
    <text evidence="9">The sequence shown here is derived from an EMBL/GenBank/DDBJ whole genome shotgun (WGS) entry which is preliminary data.</text>
</comment>
<organism evidence="9 10">
    <name type="scientific">Myxococcus fulvus</name>
    <dbReference type="NCBI Taxonomy" id="33"/>
    <lineage>
        <taxon>Bacteria</taxon>
        <taxon>Pseudomonadati</taxon>
        <taxon>Myxococcota</taxon>
        <taxon>Myxococcia</taxon>
        <taxon>Myxococcales</taxon>
        <taxon>Cystobacterineae</taxon>
        <taxon>Myxococcaceae</taxon>
        <taxon>Myxococcus</taxon>
    </lineage>
</organism>
<evidence type="ECO:0000256" key="6">
    <source>
        <dbReference type="ARBA" id="ARBA00023136"/>
    </source>
</evidence>
<evidence type="ECO:0000256" key="1">
    <source>
        <dbReference type="ARBA" id="ARBA00004442"/>
    </source>
</evidence>
<dbReference type="PANTHER" id="PTHR30026">
    <property type="entry name" value="OUTER MEMBRANE PROTEIN TOLC"/>
    <property type="match status" value="1"/>
</dbReference>
<evidence type="ECO:0000313" key="9">
    <source>
        <dbReference type="EMBL" id="SEU25742.1"/>
    </source>
</evidence>
<evidence type="ECO:0000256" key="2">
    <source>
        <dbReference type="ARBA" id="ARBA00007613"/>
    </source>
</evidence>
<keyword evidence="5" id="KW-0812">Transmembrane</keyword>
<dbReference type="SUPFAM" id="SSF56954">
    <property type="entry name" value="Outer membrane efflux proteins (OEP)"/>
    <property type="match status" value="1"/>
</dbReference>
<dbReference type="PANTHER" id="PTHR30026:SF20">
    <property type="entry name" value="OUTER MEMBRANE PROTEIN TOLC"/>
    <property type="match status" value="1"/>
</dbReference>
<proteinExistence type="inferred from homology"/>
<dbReference type="InterPro" id="IPR003423">
    <property type="entry name" value="OMP_efflux"/>
</dbReference>
<protein>
    <submittedName>
        <fullName evidence="9">Outer membrane protein TolC</fullName>
    </submittedName>
</protein>
<keyword evidence="4" id="KW-1134">Transmembrane beta strand</keyword>
<dbReference type="PIRSF" id="PIRSF001892">
    <property type="entry name" value="CyaE"/>
    <property type="match status" value="1"/>
</dbReference>
<dbReference type="InterPro" id="IPR028351">
    <property type="entry name" value="CyaE"/>
</dbReference>
<comment type="similarity">
    <text evidence="2">Belongs to the outer membrane factor (OMF) (TC 1.B.17) family.</text>
</comment>
<evidence type="ECO:0000313" key="10">
    <source>
        <dbReference type="Proteomes" id="UP000183760"/>
    </source>
</evidence>
<evidence type="ECO:0000256" key="4">
    <source>
        <dbReference type="ARBA" id="ARBA00022452"/>
    </source>
</evidence>
<dbReference type="Gene3D" id="1.20.1600.10">
    <property type="entry name" value="Outer membrane efflux proteins (OEP)"/>
    <property type="match status" value="1"/>
</dbReference>
<comment type="subcellular location">
    <subcellularLocation>
        <location evidence="1">Cell outer membrane</location>
    </subcellularLocation>
</comment>
<keyword evidence="7" id="KW-0998">Cell outer membrane</keyword>
<sequence>MTMLRKAWLKRRPQRLTALTLGMLGVVGVPGTGLAGATKGAALLPGDAPTKVALMGLAQASAVPTPSEAATPPAESSAPSEAVPTDLGVTKQAPPDVPSVSLEEAIARALKTNPAVAQSEGNVTNAAAAERSAVGAYIPTLSASASGSLSSTQRVEPVTGVVVNGSADNYSAGLTTGWNVFTGGQRSATREQTKAQSGAASAQLRAQRASAVLDVQRAYYEVLRGTGLENVARSRIERARQNEEAAQRRLAVGSATRSDLLRAQLDHTTARDALRTAETQRASASLALGRLIGAEGAVEAKGAENLDPKPLAISDETLVSDLEAQAPAVLAAASTLSASAAGVDVAKATYLPTVRLSAGYDWFNQDPSFNGGRTSWNVRLGLSYPIFDGFLREERVQRAKTAEVVSQVQLADTRRAVRTGAHQALNQLRLSADRISLSEQSVEVAREDLKVQEERYRLGATTILELLTSQENLVQAEINLVSSRFDYRIAHAELEALAGRQL</sequence>
<dbReference type="Pfam" id="PF02321">
    <property type="entry name" value="OEP"/>
    <property type="match status" value="2"/>
</dbReference>
<evidence type="ECO:0000256" key="7">
    <source>
        <dbReference type="ARBA" id="ARBA00023237"/>
    </source>
</evidence>